<organism evidence="10">
    <name type="scientific">Ignisphaera aggregans</name>
    <dbReference type="NCBI Taxonomy" id="334771"/>
    <lineage>
        <taxon>Archaea</taxon>
        <taxon>Thermoproteota</taxon>
        <taxon>Thermoprotei</taxon>
        <taxon>Desulfurococcales</taxon>
        <taxon>Desulfurococcaceae</taxon>
        <taxon>Ignisphaera</taxon>
    </lineage>
</organism>
<keyword evidence="3" id="KW-1003">Cell membrane</keyword>
<name>A0A7J3QFH8_9CREN</name>
<protein>
    <submittedName>
        <fullName evidence="10">Branched-chain amino acid ABC transporter permease</fullName>
    </submittedName>
</protein>
<feature type="transmembrane region" description="Helical" evidence="9">
    <location>
        <begin position="189"/>
        <end position="208"/>
    </location>
</feature>
<evidence type="ECO:0000256" key="5">
    <source>
        <dbReference type="ARBA" id="ARBA00022970"/>
    </source>
</evidence>
<dbReference type="GO" id="GO:0006865">
    <property type="term" value="P:amino acid transport"/>
    <property type="evidence" value="ECO:0007669"/>
    <property type="project" value="UniProtKB-KW"/>
</dbReference>
<dbReference type="GO" id="GO:0005886">
    <property type="term" value="C:plasma membrane"/>
    <property type="evidence" value="ECO:0007669"/>
    <property type="project" value="UniProtKB-SubCell"/>
</dbReference>
<comment type="similarity">
    <text evidence="8">Belongs to the binding-protein-dependent transport system permease family. LivHM subfamily.</text>
</comment>
<feature type="transmembrane region" description="Helical" evidence="9">
    <location>
        <begin position="220"/>
        <end position="246"/>
    </location>
</feature>
<dbReference type="PANTHER" id="PTHR11795">
    <property type="entry name" value="BRANCHED-CHAIN AMINO ACID TRANSPORT SYSTEM PERMEASE PROTEIN LIVH"/>
    <property type="match status" value="1"/>
</dbReference>
<dbReference type="InterPro" id="IPR052157">
    <property type="entry name" value="BCAA_transport_permease"/>
</dbReference>
<evidence type="ECO:0000256" key="4">
    <source>
        <dbReference type="ARBA" id="ARBA00022692"/>
    </source>
</evidence>
<feature type="transmembrane region" description="Helical" evidence="9">
    <location>
        <begin position="258"/>
        <end position="275"/>
    </location>
</feature>
<keyword evidence="6 9" id="KW-1133">Transmembrane helix</keyword>
<keyword evidence="4 9" id="KW-0812">Transmembrane</keyword>
<evidence type="ECO:0000256" key="8">
    <source>
        <dbReference type="ARBA" id="ARBA00037998"/>
    </source>
</evidence>
<gene>
    <name evidence="10" type="ORF">ENV02_02445</name>
</gene>
<keyword evidence="5" id="KW-0029">Amino-acid transport</keyword>
<keyword evidence="2" id="KW-0813">Transport</keyword>
<evidence type="ECO:0000256" key="6">
    <source>
        <dbReference type="ARBA" id="ARBA00022989"/>
    </source>
</evidence>
<comment type="subcellular location">
    <subcellularLocation>
        <location evidence="1">Cell membrane</location>
        <topology evidence="1">Multi-pass membrane protein</topology>
    </subcellularLocation>
</comment>
<dbReference type="Pfam" id="PF02653">
    <property type="entry name" value="BPD_transp_2"/>
    <property type="match status" value="1"/>
</dbReference>
<feature type="transmembrane region" description="Helical" evidence="9">
    <location>
        <begin position="138"/>
        <end position="158"/>
    </location>
</feature>
<dbReference type="CDD" id="cd06582">
    <property type="entry name" value="TM_PBP1_LivH_like"/>
    <property type="match status" value="1"/>
</dbReference>
<dbReference type="AlphaFoldDB" id="A0A7J3QFH8"/>
<evidence type="ECO:0000256" key="9">
    <source>
        <dbReference type="SAM" id="Phobius"/>
    </source>
</evidence>
<dbReference type="PANTHER" id="PTHR11795:SF442">
    <property type="entry name" value="ABC TRANSPORTER ATP-BINDING PROTEIN"/>
    <property type="match status" value="1"/>
</dbReference>
<comment type="caution">
    <text evidence="10">The sequence shown here is derived from an EMBL/GenBank/DDBJ whole genome shotgun (WGS) entry which is preliminary data.</text>
</comment>
<feature type="transmembrane region" description="Helical" evidence="9">
    <location>
        <begin position="92"/>
        <end position="114"/>
    </location>
</feature>
<proteinExistence type="inferred from homology"/>
<dbReference type="EMBL" id="DTET01000120">
    <property type="protein sequence ID" value="HGV66662.1"/>
    <property type="molecule type" value="Genomic_DNA"/>
</dbReference>
<keyword evidence="7 9" id="KW-0472">Membrane</keyword>
<accession>A0A7J3QFH8</accession>
<feature type="transmembrane region" description="Helical" evidence="9">
    <location>
        <begin position="12"/>
        <end position="29"/>
    </location>
</feature>
<feature type="transmembrane region" description="Helical" evidence="9">
    <location>
        <begin position="62"/>
        <end position="80"/>
    </location>
</feature>
<evidence type="ECO:0000256" key="7">
    <source>
        <dbReference type="ARBA" id="ARBA00023136"/>
    </source>
</evidence>
<evidence type="ECO:0000256" key="1">
    <source>
        <dbReference type="ARBA" id="ARBA00004651"/>
    </source>
</evidence>
<sequence>MDILILVRQTLYGFSIGVILALVSLGLSLTYGKMKIINIVHMLFYAVGAYLVYTSSIMVGNFWYGLLLSAIVCFGLGIINEQILKYLYGKSIEYTLIVTYAILLIGIDLIKFIWGVDFKAVRPPKELSWFIPLIEIEFYRIFVIIICIVLYLLTTLFMKHTMLGKVVTAFIDNDEHLQAIGINPRIATLLMYALGSALAGIGGALHAPLYSPYPYMASDIMMYAFATVVCGGVGSIAGTLLGGIVLGMGYSYSGYFQPYLSPIVVFLALFIILIIKPEGILGAK</sequence>
<dbReference type="GO" id="GO:0022857">
    <property type="term" value="F:transmembrane transporter activity"/>
    <property type="evidence" value="ECO:0007669"/>
    <property type="project" value="InterPro"/>
</dbReference>
<evidence type="ECO:0000313" key="10">
    <source>
        <dbReference type="EMBL" id="HGV66662.1"/>
    </source>
</evidence>
<reference evidence="10" key="1">
    <citation type="journal article" date="2020" name="mSystems">
        <title>Genome- and Community-Level Interaction Insights into Carbon Utilization and Element Cycling Functions of Hydrothermarchaeota in Hydrothermal Sediment.</title>
        <authorList>
            <person name="Zhou Z."/>
            <person name="Liu Y."/>
            <person name="Xu W."/>
            <person name="Pan J."/>
            <person name="Luo Z.H."/>
            <person name="Li M."/>
        </authorList>
    </citation>
    <scope>NUCLEOTIDE SEQUENCE [LARGE SCALE GENOMIC DNA]</scope>
    <source>
        <strain evidence="10">SpSt-721</strain>
    </source>
</reference>
<evidence type="ECO:0000256" key="3">
    <source>
        <dbReference type="ARBA" id="ARBA00022475"/>
    </source>
</evidence>
<evidence type="ECO:0000256" key="2">
    <source>
        <dbReference type="ARBA" id="ARBA00022448"/>
    </source>
</evidence>
<dbReference type="InterPro" id="IPR001851">
    <property type="entry name" value="ABC_transp_permease"/>
</dbReference>
<feature type="transmembrane region" description="Helical" evidence="9">
    <location>
        <begin position="36"/>
        <end position="56"/>
    </location>
</feature>